<keyword evidence="3" id="KW-1185">Reference proteome</keyword>
<evidence type="ECO:0000313" key="2">
    <source>
        <dbReference type="EMBL" id="MDT0490651.1"/>
    </source>
</evidence>
<comment type="caution">
    <text evidence="2">The sequence shown here is derived from an EMBL/GenBank/DDBJ whole genome shotgun (WGS) entry which is preliminary data.</text>
</comment>
<dbReference type="EMBL" id="JAVRFG010000009">
    <property type="protein sequence ID" value="MDT0490651.1"/>
    <property type="molecule type" value="Genomic_DNA"/>
</dbReference>
<keyword evidence="1" id="KW-0812">Transmembrane</keyword>
<feature type="transmembrane region" description="Helical" evidence="1">
    <location>
        <begin position="31"/>
        <end position="49"/>
    </location>
</feature>
<proteinExistence type="predicted"/>
<evidence type="ECO:0000313" key="3">
    <source>
        <dbReference type="Proteomes" id="UP001180556"/>
    </source>
</evidence>
<accession>A0ABU2VZY9</accession>
<dbReference type="Proteomes" id="UP001180556">
    <property type="component" value="Unassembled WGS sequence"/>
</dbReference>
<evidence type="ECO:0000256" key="1">
    <source>
        <dbReference type="SAM" id="Phobius"/>
    </source>
</evidence>
<feature type="transmembrane region" description="Helical" evidence="1">
    <location>
        <begin position="7"/>
        <end position="25"/>
    </location>
</feature>
<name>A0ABU2VZY9_9ACTN</name>
<protein>
    <submittedName>
        <fullName evidence="2">Uncharacterized protein</fullName>
    </submittedName>
</protein>
<dbReference type="RefSeq" id="WP_311597895.1">
    <property type="nucleotide sequence ID" value="NZ_JAVRFG010000009.1"/>
</dbReference>
<keyword evidence="1" id="KW-0472">Membrane</keyword>
<organism evidence="2 3">
    <name type="scientific">Streptomyces stephensoniae</name>
    <dbReference type="NCBI Taxonomy" id="3375367"/>
    <lineage>
        <taxon>Bacteria</taxon>
        <taxon>Bacillati</taxon>
        <taxon>Actinomycetota</taxon>
        <taxon>Actinomycetes</taxon>
        <taxon>Kitasatosporales</taxon>
        <taxon>Streptomycetaceae</taxon>
        <taxon>Streptomyces</taxon>
    </lineage>
</organism>
<sequence>MVKLSDVLIIVCVIFAAAGLSVLLGDGWAGMAVGPFAVGIVAAIVGSRIKERRKRRNSGGWR</sequence>
<reference evidence="3" key="1">
    <citation type="submission" date="2023-07" db="EMBL/GenBank/DDBJ databases">
        <title>30 novel species of actinomycetes from the DSMZ collection.</title>
        <authorList>
            <person name="Nouioui I."/>
        </authorList>
    </citation>
    <scope>NUCLEOTIDE SEQUENCE [LARGE SCALE GENOMIC DNA]</scope>
    <source>
        <strain evidence="3">DSM 40932</strain>
    </source>
</reference>
<keyword evidence="1" id="KW-1133">Transmembrane helix</keyword>
<gene>
    <name evidence="2" type="ORF">RM717_09050</name>
</gene>